<accession>A0AAD8JLW2</accession>
<sequence length="158" mass="17763">MIICSVAREGWNGTSLPSFMKLDSHIKQATQTFSTTNTNPLELIFQLKPISKHTKFSHLTSSRNSRMSTIVFIVFVSFGCVFFLAFGLIALCCIIKKWECSKTSEKGEMVHVDEHLKVSENIFQGPNGEKAMAITIDDDLHVHDEEDVIKNEKIGRGI</sequence>
<comment type="caution">
    <text evidence="2">The sequence shown here is derived from an EMBL/GenBank/DDBJ whole genome shotgun (WGS) entry which is preliminary data.</text>
</comment>
<dbReference type="AlphaFoldDB" id="A0AAD8JLW2"/>
<dbReference type="InterPro" id="IPR044950">
    <property type="entry name" value="TED6/7"/>
</dbReference>
<feature type="transmembrane region" description="Helical" evidence="1">
    <location>
        <begin position="70"/>
        <end position="95"/>
    </location>
</feature>
<keyword evidence="1" id="KW-1133">Transmembrane helix</keyword>
<dbReference type="PANTHER" id="PTHR35697:SF1">
    <property type="entry name" value="PROTEIN TRACHEARY ELEMENT DIFFERENTIATION-RELATED 7"/>
    <property type="match status" value="1"/>
</dbReference>
<evidence type="ECO:0000313" key="2">
    <source>
        <dbReference type="EMBL" id="KAK1406867.1"/>
    </source>
</evidence>
<dbReference type="Proteomes" id="UP001229421">
    <property type="component" value="Unassembled WGS sequence"/>
</dbReference>
<organism evidence="2 3">
    <name type="scientific">Tagetes erecta</name>
    <name type="common">African marigold</name>
    <dbReference type="NCBI Taxonomy" id="13708"/>
    <lineage>
        <taxon>Eukaryota</taxon>
        <taxon>Viridiplantae</taxon>
        <taxon>Streptophyta</taxon>
        <taxon>Embryophyta</taxon>
        <taxon>Tracheophyta</taxon>
        <taxon>Spermatophyta</taxon>
        <taxon>Magnoliopsida</taxon>
        <taxon>eudicotyledons</taxon>
        <taxon>Gunneridae</taxon>
        <taxon>Pentapetalae</taxon>
        <taxon>asterids</taxon>
        <taxon>campanulids</taxon>
        <taxon>Asterales</taxon>
        <taxon>Asteraceae</taxon>
        <taxon>Asteroideae</taxon>
        <taxon>Heliantheae alliance</taxon>
        <taxon>Tageteae</taxon>
        <taxon>Tagetes</taxon>
    </lineage>
</organism>
<proteinExistence type="predicted"/>
<dbReference type="EMBL" id="JAUHHV010000011">
    <property type="protein sequence ID" value="KAK1406867.1"/>
    <property type="molecule type" value="Genomic_DNA"/>
</dbReference>
<dbReference type="PANTHER" id="PTHR35697">
    <property type="entry name" value="OS08G0108300 PROTEIN"/>
    <property type="match status" value="1"/>
</dbReference>
<keyword evidence="1" id="KW-0812">Transmembrane</keyword>
<protein>
    <submittedName>
        <fullName evidence="2">Uncharacterized protein</fullName>
    </submittedName>
</protein>
<name>A0AAD8JLW2_TARER</name>
<dbReference type="GO" id="GO:0009834">
    <property type="term" value="P:plant-type secondary cell wall biogenesis"/>
    <property type="evidence" value="ECO:0007669"/>
    <property type="project" value="InterPro"/>
</dbReference>
<keyword evidence="3" id="KW-1185">Reference proteome</keyword>
<gene>
    <name evidence="2" type="ORF">QVD17_38475</name>
</gene>
<keyword evidence="1" id="KW-0472">Membrane</keyword>
<evidence type="ECO:0000256" key="1">
    <source>
        <dbReference type="SAM" id="Phobius"/>
    </source>
</evidence>
<evidence type="ECO:0000313" key="3">
    <source>
        <dbReference type="Proteomes" id="UP001229421"/>
    </source>
</evidence>
<reference evidence="2" key="1">
    <citation type="journal article" date="2023" name="bioRxiv">
        <title>Improved chromosome-level genome assembly for marigold (Tagetes erecta).</title>
        <authorList>
            <person name="Jiang F."/>
            <person name="Yuan L."/>
            <person name="Wang S."/>
            <person name="Wang H."/>
            <person name="Xu D."/>
            <person name="Wang A."/>
            <person name="Fan W."/>
        </authorList>
    </citation>
    <scope>NUCLEOTIDE SEQUENCE</scope>
    <source>
        <strain evidence="2">WSJ</strain>
        <tissue evidence="2">Leaf</tissue>
    </source>
</reference>